<geneLocation type="plasmid" evidence="2">
    <name>pam7 dna</name>
</geneLocation>
<gene>
    <name evidence="1" type="ORF">VroAM7_49430</name>
</gene>
<organism evidence="1 2">
    <name type="scientific">Vibrio rotiferianus</name>
    <dbReference type="NCBI Taxonomy" id="190895"/>
    <lineage>
        <taxon>Bacteria</taxon>
        <taxon>Pseudomonadati</taxon>
        <taxon>Pseudomonadota</taxon>
        <taxon>Gammaproteobacteria</taxon>
        <taxon>Vibrionales</taxon>
        <taxon>Vibrionaceae</taxon>
        <taxon>Vibrio</taxon>
    </lineage>
</organism>
<keyword evidence="1" id="KW-0614">Plasmid</keyword>
<accession>A0A510IJ97</accession>
<proteinExistence type="predicted"/>
<evidence type="ECO:0008006" key="3">
    <source>
        <dbReference type="Google" id="ProtNLM"/>
    </source>
</evidence>
<sequence length="256" mass="28589">MSLSIVLASGNAIAQKSITEKQIQNPTQMTDVLIDSGRTEVVVASWHDMNVIHTPFTNPKLIKDVDIEFTVDGSSVYFRPDEKSKPFGLFISERDDEKSPKLKLNIISTDLPVGAQLNLVLNDDEWELDQVVNETGRPDEYIEPMLKAFEQLGKHFPNVPPGMKSIDVLDNEPKFYGNTLLILEKRIRTPLFVIDQYTASNRANVPVTLSADDFLSAGADETTDISESVNNAVSFYPKKSLNPGESTNVFLMRARK</sequence>
<dbReference type="Proteomes" id="UP000315115">
    <property type="component" value="Plasmid pAM7"/>
</dbReference>
<evidence type="ECO:0000313" key="1">
    <source>
        <dbReference type="EMBL" id="BBL92290.1"/>
    </source>
</evidence>
<dbReference type="RefSeq" id="WP_126606145.1">
    <property type="nucleotide sequence ID" value="NZ_AP019800.1"/>
</dbReference>
<protein>
    <recommendedName>
        <fullName evidence="3">Conjugal transfer protein TraK</fullName>
    </recommendedName>
</protein>
<dbReference type="AlphaFoldDB" id="A0A510IJ97"/>
<name>A0A510IJ97_9VIBR</name>
<dbReference type="EMBL" id="AP019800">
    <property type="protein sequence ID" value="BBL92290.1"/>
    <property type="molecule type" value="Genomic_DNA"/>
</dbReference>
<evidence type="ECO:0000313" key="2">
    <source>
        <dbReference type="Proteomes" id="UP000315115"/>
    </source>
</evidence>
<reference evidence="2" key="1">
    <citation type="submission" date="2019-07" db="EMBL/GenBank/DDBJ databases">
        <title>Complete Genome Sequences of Vibrion rotiferianus strain AM7.</title>
        <authorList>
            <person name="Miyazaki K."/>
            <person name="Wiseschart A."/>
            <person name="Pootanakit K."/>
            <person name="Ishimori K."/>
            <person name="Kitahara K."/>
        </authorList>
    </citation>
    <scope>NUCLEOTIDE SEQUENCE [LARGE SCALE GENOMIC DNA]</scope>
    <source>
        <strain evidence="2">AM7</strain>
        <plasmid evidence="2">pam7 dna</plasmid>
    </source>
</reference>